<protein>
    <submittedName>
        <fullName evidence="2">Uncharacterized protein</fullName>
    </submittedName>
</protein>
<feature type="region of interest" description="Disordered" evidence="1">
    <location>
        <begin position="277"/>
        <end position="314"/>
    </location>
</feature>
<proteinExistence type="predicted"/>
<feature type="compositionally biased region" description="Low complexity" evidence="1">
    <location>
        <begin position="194"/>
        <end position="224"/>
    </location>
</feature>
<dbReference type="Proteomes" id="UP001498398">
    <property type="component" value="Unassembled WGS sequence"/>
</dbReference>
<gene>
    <name evidence="2" type="ORF">VKT23_004664</name>
</gene>
<dbReference type="EMBL" id="JBANRG010000004">
    <property type="protein sequence ID" value="KAK7467611.1"/>
    <property type="molecule type" value="Genomic_DNA"/>
</dbReference>
<organism evidence="2 3">
    <name type="scientific">Marasmiellus scandens</name>
    <dbReference type="NCBI Taxonomy" id="2682957"/>
    <lineage>
        <taxon>Eukaryota</taxon>
        <taxon>Fungi</taxon>
        <taxon>Dikarya</taxon>
        <taxon>Basidiomycota</taxon>
        <taxon>Agaricomycotina</taxon>
        <taxon>Agaricomycetes</taxon>
        <taxon>Agaricomycetidae</taxon>
        <taxon>Agaricales</taxon>
        <taxon>Marasmiineae</taxon>
        <taxon>Omphalotaceae</taxon>
        <taxon>Marasmiellus</taxon>
    </lineage>
</organism>
<reference evidence="2 3" key="1">
    <citation type="submission" date="2024-01" db="EMBL/GenBank/DDBJ databases">
        <title>A draft genome for the cacao thread blight pathogen Marasmiellus scandens.</title>
        <authorList>
            <person name="Baruah I.K."/>
            <person name="Leung J."/>
            <person name="Bukari Y."/>
            <person name="Amoako-Attah I."/>
            <person name="Meinhardt L.W."/>
            <person name="Bailey B.A."/>
            <person name="Cohen S.P."/>
        </authorList>
    </citation>
    <scope>NUCLEOTIDE SEQUENCE [LARGE SCALE GENOMIC DNA]</scope>
    <source>
        <strain evidence="2 3">GH-19</strain>
    </source>
</reference>
<name>A0ABR1JUV8_9AGAR</name>
<evidence type="ECO:0000313" key="2">
    <source>
        <dbReference type="EMBL" id="KAK7467611.1"/>
    </source>
</evidence>
<comment type="caution">
    <text evidence="2">The sequence shown here is derived from an EMBL/GenBank/DDBJ whole genome shotgun (WGS) entry which is preliminary data.</text>
</comment>
<feature type="region of interest" description="Disordered" evidence="1">
    <location>
        <begin position="359"/>
        <end position="514"/>
    </location>
</feature>
<feature type="compositionally biased region" description="Low complexity" evidence="1">
    <location>
        <begin position="615"/>
        <end position="633"/>
    </location>
</feature>
<keyword evidence="3" id="KW-1185">Reference proteome</keyword>
<feature type="compositionally biased region" description="Basic and acidic residues" evidence="1">
    <location>
        <begin position="181"/>
        <end position="190"/>
    </location>
</feature>
<feature type="compositionally biased region" description="Polar residues" evidence="1">
    <location>
        <begin position="575"/>
        <end position="614"/>
    </location>
</feature>
<feature type="compositionally biased region" description="Acidic residues" evidence="1">
    <location>
        <begin position="892"/>
        <end position="901"/>
    </location>
</feature>
<feature type="region of interest" description="Disordered" evidence="1">
    <location>
        <begin position="942"/>
        <end position="1051"/>
    </location>
</feature>
<feature type="compositionally biased region" description="Low complexity" evidence="1">
    <location>
        <begin position="861"/>
        <end position="888"/>
    </location>
</feature>
<feature type="compositionally biased region" description="Basic and acidic residues" evidence="1">
    <location>
        <begin position="359"/>
        <end position="403"/>
    </location>
</feature>
<accession>A0ABR1JUV8</accession>
<feature type="region of interest" description="Disordered" evidence="1">
    <location>
        <begin position="170"/>
        <end position="233"/>
    </location>
</feature>
<evidence type="ECO:0000256" key="1">
    <source>
        <dbReference type="SAM" id="MobiDB-lite"/>
    </source>
</evidence>
<feature type="compositionally biased region" description="Basic and acidic residues" evidence="1">
    <location>
        <begin position="1028"/>
        <end position="1037"/>
    </location>
</feature>
<feature type="compositionally biased region" description="Low complexity" evidence="1">
    <location>
        <begin position="661"/>
        <end position="679"/>
    </location>
</feature>
<sequence>MYSQRSPPQMIPSDRVRQLWTEFELWHAAQRLLINQRVSDALRELDLKWRVSSPKNRISPKDLEERKTMTRLEIEKTFSGNMVRLEWQKRLDRAGLQSDAWNDMTETEQRKVEAILGADMDPSELVIPTLQNLYSPRRGTLFSPVTSNQLRADSVLDSYAVVDPHSFSMEGIEDNESEPWEVVKSRRSDDESSVDVSTTSSVVFDSAGSSSVSRSSTQTSQTSSPEHIPSKSLASDVMQQSLLSGAKFVSPHISTNHPNSGRASDDICLDDSSSSLSASSSFEPVSAMNEAAHGSSSKPRSRYIGPELLTDLSEPVDEEAEFEKFKTDTRIRKIREFHQEAADADIQLTIDIAEARKSKSFTREHEAKRIEEHERNMLKLRKRKEEERQKTVEGERQRRRTEMQQRVQPAPTQSSEVRPEPHPLVTRLAGQKDTTTSTASETPTVRQSRSQRNALQMDWSSGGDTPTPTSRPSTWANQNVQTQPTTPADVIVEAPPLRRLPSAPSTSQTQPLAPLSARMSINASSNTVPAQSTAAPAVDQVVSLTNVLNLNQTGKAEPSQLKDKPKVISEPKVVASSSKTTLENMPKTSVSATAPSVPSNLTKAKPESTTTSLPAPTMISASTSSASAIVSPKSKAEPLSASSSKPVTSSNPVRPKVEPKASSSSVPSVVSTASVSAKARVAEPVSSLATPTAFTISKPRVAEASTASAVVNSVKPRVTEPATAAPTTASSAWPASTSSKAAPSSSATAAPPSAWTSWAPPTTLPQSSQVPEDRRVWVPPAQATTEKSKRPPPTRKMTEPAPQAIEKTISNPQAKAQPIPIEVKRARRNSEPSSPSPKGFEFPHNAIAGSSKPADKRPEQSDASSRVSKKQSSSGSKSTKGSKSSAKKVTIEEIDDEEGAEVVEHLPTNSRYIMEPVQPKPVVPPAMFTQIFEYDGEQEKVERAKGVKANQATAQPENIGVEARSRQNGTETKDDKARAPVQDAGSSKPIRPKQVRWSSEAMQRAEPQKDSFLSILDSLEEAMMHSNDQPRGDEIRQQTEQLNRMLSERRR</sequence>
<feature type="compositionally biased region" description="Low complexity" evidence="1">
    <location>
        <begin position="434"/>
        <end position="444"/>
    </location>
</feature>
<feature type="compositionally biased region" description="Low complexity" evidence="1">
    <location>
        <begin position="721"/>
        <end position="761"/>
    </location>
</feature>
<evidence type="ECO:0000313" key="3">
    <source>
        <dbReference type="Proteomes" id="UP001498398"/>
    </source>
</evidence>
<feature type="region of interest" description="Disordered" evidence="1">
    <location>
        <begin position="555"/>
        <end position="901"/>
    </location>
</feature>
<feature type="compositionally biased region" description="Polar residues" evidence="1">
    <location>
        <begin position="445"/>
        <end position="486"/>
    </location>
</feature>
<feature type="compositionally biased region" description="Polar residues" evidence="1">
    <location>
        <begin position="640"/>
        <end position="652"/>
    </location>
</feature>
<feature type="compositionally biased region" description="Basic and acidic residues" evidence="1">
    <location>
        <begin position="560"/>
        <end position="569"/>
    </location>
</feature>